<evidence type="ECO:0008006" key="3">
    <source>
        <dbReference type="Google" id="ProtNLM"/>
    </source>
</evidence>
<dbReference type="AlphaFoldDB" id="A0A1C6TVC3"/>
<protein>
    <recommendedName>
        <fullName evidence="3">Repeat domain-containing protein</fullName>
    </recommendedName>
</protein>
<dbReference type="EMBL" id="FMHY01000002">
    <property type="protein sequence ID" value="SCL45734.1"/>
    <property type="molecule type" value="Genomic_DNA"/>
</dbReference>
<gene>
    <name evidence="1" type="ORF">GA0070604_1088</name>
</gene>
<reference evidence="2" key="1">
    <citation type="submission" date="2016-06" db="EMBL/GenBank/DDBJ databases">
        <authorList>
            <person name="Varghese N."/>
            <person name="Submissions Spin"/>
        </authorList>
    </citation>
    <scope>NUCLEOTIDE SEQUENCE [LARGE SCALE GENOMIC DNA]</scope>
    <source>
        <strain evidence="2">DSM 44814</strain>
    </source>
</reference>
<accession>A0A1C6TVC3</accession>
<dbReference type="SUPFAM" id="SSF69318">
    <property type="entry name" value="Integrin alpha N-terminal domain"/>
    <property type="match status" value="1"/>
</dbReference>
<dbReference type="InterPro" id="IPR028994">
    <property type="entry name" value="Integrin_alpha_N"/>
</dbReference>
<dbReference type="Proteomes" id="UP000199696">
    <property type="component" value="Unassembled WGS sequence"/>
</dbReference>
<sequence>MELANGAYGSVSKIVNAEGDSMNSPTRRLLAWTAPAALALTALVPALAAPATAKPKPTPTVTTSPVDKDLDGDGVPDLIAVGGPGTGLPSGVWSALGVKSPKTGVGTGQVQTPAINIGLRGNGVSGTSSPADFDGAQVLTGHFSGLDRQDFLYYYATGDPAGGGSVILGAGDGTMQDPYRGAQFTIVREQLLDSNGNSPLQLANAFTADGNDNGFPDMVGTAGDAMNGYRLNYYPCAFAVTGGYYGDNTALTNPTPTGGADWQNWRIASTEVGSGVALFLHNPTTGDLYLWTGVTMVDNGDGTGSLTRTQYKVAANWNTGVAVSTLWAADINADGTPDLWTVLPDGTYRAYLISGLSGKGKVKVTATGAQPLV</sequence>
<evidence type="ECO:0000313" key="2">
    <source>
        <dbReference type="Proteomes" id="UP000199696"/>
    </source>
</evidence>
<name>A0A1C6TVC3_9ACTN</name>
<evidence type="ECO:0000313" key="1">
    <source>
        <dbReference type="EMBL" id="SCL45734.1"/>
    </source>
</evidence>
<keyword evidence="2" id="KW-1185">Reference proteome</keyword>
<organism evidence="1 2">
    <name type="scientific">Micromonospora eburnea</name>
    <dbReference type="NCBI Taxonomy" id="227316"/>
    <lineage>
        <taxon>Bacteria</taxon>
        <taxon>Bacillati</taxon>
        <taxon>Actinomycetota</taxon>
        <taxon>Actinomycetes</taxon>
        <taxon>Micromonosporales</taxon>
        <taxon>Micromonosporaceae</taxon>
        <taxon>Micromonospora</taxon>
    </lineage>
</organism>
<proteinExistence type="predicted"/>